<feature type="compositionally biased region" description="Low complexity" evidence="1">
    <location>
        <begin position="305"/>
        <end position="318"/>
    </location>
</feature>
<dbReference type="AlphaFoldDB" id="A0A836H460"/>
<feature type="region of interest" description="Disordered" evidence="1">
    <location>
        <begin position="259"/>
        <end position="319"/>
    </location>
</feature>
<dbReference type="EMBL" id="JAFHKP010000004">
    <property type="protein sequence ID" value="KAG5486526.1"/>
    <property type="molecule type" value="Genomic_DNA"/>
</dbReference>
<gene>
    <name evidence="2" type="ORF">CUR178_07893</name>
</gene>
<comment type="caution">
    <text evidence="2">The sequence shown here is derived from an EMBL/GenBank/DDBJ whole genome shotgun (WGS) entry which is preliminary data.</text>
</comment>
<organism evidence="2 3">
    <name type="scientific">Leishmania enriettii</name>
    <dbReference type="NCBI Taxonomy" id="5663"/>
    <lineage>
        <taxon>Eukaryota</taxon>
        <taxon>Discoba</taxon>
        <taxon>Euglenozoa</taxon>
        <taxon>Kinetoplastea</taxon>
        <taxon>Metakinetoplastina</taxon>
        <taxon>Trypanosomatida</taxon>
        <taxon>Trypanosomatidae</taxon>
        <taxon>Leishmaniinae</taxon>
        <taxon>Leishmania</taxon>
    </lineage>
</organism>
<name>A0A836H460_LEIEN</name>
<proteinExistence type="predicted"/>
<feature type="compositionally biased region" description="Low complexity" evidence="1">
    <location>
        <begin position="267"/>
        <end position="283"/>
    </location>
</feature>
<dbReference type="RefSeq" id="XP_067695860.1">
    <property type="nucleotide sequence ID" value="XM_067839528.1"/>
</dbReference>
<dbReference type="OrthoDB" id="273419at2759"/>
<evidence type="ECO:0000313" key="3">
    <source>
        <dbReference type="Proteomes" id="UP000674179"/>
    </source>
</evidence>
<reference evidence="2 3" key="1">
    <citation type="submission" date="2021-02" db="EMBL/GenBank/DDBJ databases">
        <title>Leishmania (Mundinia) enrietti genome sequencing and assembly.</title>
        <authorList>
            <person name="Almutairi H."/>
            <person name="Gatherer D."/>
        </authorList>
    </citation>
    <scope>NUCLEOTIDE SEQUENCE [LARGE SCALE GENOMIC DNA]</scope>
    <source>
        <strain evidence="2">CUR178</strain>
    </source>
</reference>
<sequence length="344" mass="37296">MLTCSPARADHSCSDISLMAGEELRGWTFVAEALLSECARAALADIEEPSARTRLVAEYTDSLAALVHAQVADLVTLQRRATTAEEKRSDALTHQLHAAVQECERVDASLTSERASRTALEEGSRRLLDELLITQEERDALRAERTAVWCAVREAHAVTGITCDSMATIEEHIHSLCGWVRKAEAALASTAALMGPTNLLPTEAAPYPPVRPSYRRILPTTPMSPVTASLLRVKEQVQQMREPSVAQLQLAVGMYPSRRGEAAASLTPPTRTETTTTTTPAPTSISVNRLLGRSRSCTPRRSTNDSAAQQEDAAASPAWRTRIAKLQEELKGLRRDLGAASPSP</sequence>
<keyword evidence="3" id="KW-1185">Reference proteome</keyword>
<dbReference type="KEGG" id="lenr:94175038"/>
<evidence type="ECO:0000313" key="2">
    <source>
        <dbReference type="EMBL" id="KAG5486526.1"/>
    </source>
</evidence>
<protein>
    <submittedName>
        <fullName evidence="2">Uncharacterized protein</fullName>
    </submittedName>
</protein>
<dbReference type="Proteomes" id="UP000674179">
    <property type="component" value="Chromosome 4"/>
</dbReference>
<accession>A0A836H460</accession>
<evidence type="ECO:0000256" key="1">
    <source>
        <dbReference type="SAM" id="MobiDB-lite"/>
    </source>
</evidence>
<dbReference type="GeneID" id="94175038"/>